<accession>A0A1M6CYE8</accession>
<organism evidence="1 2">
    <name type="scientific">Clostridium cavendishii DSM 21758</name>
    <dbReference type="NCBI Taxonomy" id="1121302"/>
    <lineage>
        <taxon>Bacteria</taxon>
        <taxon>Bacillati</taxon>
        <taxon>Bacillota</taxon>
        <taxon>Clostridia</taxon>
        <taxon>Eubacteriales</taxon>
        <taxon>Clostridiaceae</taxon>
        <taxon>Clostridium</taxon>
    </lineage>
</organism>
<dbReference type="STRING" id="1121302.SAMN02745163_00590"/>
<dbReference type="Gene3D" id="3.40.630.30">
    <property type="match status" value="1"/>
</dbReference>
<protein>
    <recommendedName>
        <fullName evidence="3">Acetyltransferase (GNAT) domain-containing protein</fullName>
    </recommendedName>
</protein>
<sequence length="62" mass="7259">MMGLKRIIAVVKPDNIALRKIIEKIGMKFEKILKMDDIHYSGYDGELYYALTKDEYSANFKQ</sequence>
<keyword evidence="2" id="KW-1185">Reference proteome</keyword>
<evidence type="ECO:0000313" key="2">
    <source>
        <dbReference type="Proteomes" id="UP000184310"/>
    </source>
</evidence>
<dbReference type="InterPro" id="IPR016181">
    <property type="entry name" value="Acyl_CoA_acyltransferase"/>
</dbReference>
<dbReference type="SUPFAM" id="SSF55729">
    <property type="entry name" value="Acyl-CoA N-acyltransferases (Nat)"/>
    <property type="match status" value="1"/>
</dbReference>
<dbReference type="EMBL" id="FQZB01000004">
    <property type="protein sequence ID" value="SHI66105.1"/>
    <property type="molecule type" value="Genomic_DNA"/>
</dbReference>
<reference evidence="1 2" key="1">
    <citation type="submission" date="2016-11" db="EMBL/GenBank/DDBJ databases">
        <authorList>
            <person name="Jaros S."/>
            <person name="Januszkiewicz K."/>
            <person name="Wedrychowicz H."/>
        </authorList>
    </citation>
    <scope>NUCLEOTIDE SEQUENCE [LARGE SCALE GENOMIC DNA]</scope>
    <source>
        <strain evidence="1 2">DSM 21758</strain>
    </source>
</reference>
<name>A0A1M6CYE8_9CLOT</name>
<evidence type="ECO:0000313" key="1">
    <source>
        <dbReference type="EMBL" id="SHI66105.1"/>
    </source>
</evidence>
<proteinExistence type="predicted"/>
<gene>
    <name evidence="1" type="ORF">SAMN02745163_00590</name>
</gene>
<evidence type="ECO:0008006" key="3">
    <source>
        <dbReference type="Google" id="ProtNLM"/>
    </source>
</evidence>
<dbReference type="Proteomes" id="UP000184310">
    <property type="component" value="Unassembled WGS sequence"/>
</dbReference>
<dbReference type="AlphaFoldDB" id="A0A1M6CYE8"/>